<evidence type="ECO:0000313" key="6">
    <source>
        <dbReference type="Proteomes" id="UP000011728"/>
    </source>
</evidence>
<dbReference type="RefSeq" id="WP_015391704.1">
    <property type="nucleotide sequence ID" value="NC_020291.1"/>
</dbReference>
<dbReference type="InterPro" id="IPR002022">
    <property type="entry name" value="Pec_lyase"/>
</dbReference>
<reference evidence="5 6" key="1">
    <citation type="submission" date="2013-02" db="EMBL/GenBank/DDBJ databases">
        <title>Genome sequence of Clostridium saccharoperbutylacetonicum N1-4(HMT).</title>
        <authorList>
            <person name="Poehlein A."/>
            <person name="Daniel R."/>
        </authorList>
    </citation>
    <scope>NUCLEOTIDE SEQUENCE [LARGE SCALE GENOMIC DNA]</scope>
    <source>
        <strain evidence="6">N1-4(HMT)</strain>
    </source>
</reference>
<gene>
    <name evidence="5" type="primary">pel</name>
    <name evidence="5" type="ORF">Cspa_c16120</name>
</gene>
<sequence length="601" mass="65050">MKRELKKSKQMKKDFKLFSQRVALATLASSVVMSSTFITSASASTLSGNKSATTASDAKTAETTNNLSMATRTTLAAVSVVNNSVSILDSEGWLESASVEWSPVEEAIGYNVYYKAANGADSTYKQLDNQLIRKYQSYFRADVLGLAQGNYVIKIVPIINNQEASSSQAITKTLKVDTNTREGFAFSKQSPMGTGSGGYKDDGTVASNAKILYITAGNVNTVTADVVTNAKGTKTTCTGIVNILAARQKGYDKTPLIIRMVGEIKGSDINGLNSSGYLQLKGCYNVTLEGVGEDATVYGWGILVRNAHNVEVRNLGIMMFPDDGVSLDTDNENIWVHNNDFFYGAPGSDADQVKGDGSCDIKQTSTYVTVSYNHFHDSGKCSLCGMSDTNNFFVTYHHNWFDHSDSRHPRIRVGSVHVYNNYFDGNSKYGVGVTKGASVFVEGNYFRNCKYPMLSSLQGSDIYENPKGGFSGEAGGIIKAYNNQIVGETRLVYANQDANQFDAYLASSRNEAVSSTYKTVSGGNTYNNFDTASSMYSYTPDSPEAAKDKVTAYAGRVDGGDFKWTFTDADDADHSINAELKDKIVNYTSDLVAVGGNSVSK</sequence>
<dbReference type="STRING" id="36745.CLSAP_15850"/>
<keyword evidence="2" id="KW-0119">Carbohydrate metabolism</keyword>
<dbReference type="GO" id="GO:0030570">
    <property type="term" value="F:pectate lyase activity"/>
    <property type="evidence" value="ECO:0007669"/>
    <property type="project" value="InterPro"/>
</dbReference>
<keyword evidence="6" id="KW-1185">Reference proteome</keyword>
<evidence type="ECO:0000256" key="3">
    <source>
        <dbReference type="SAM" id="SignalP"/>
    </source>
</evidence>
<dbReference type="SMART" id="SM00656">
    <property type="entry name" value="Amb_all"/>
    <property type="match status" value="1"/>
</dbReference>
<dbReference type="Gene3D" id="2.160.20.10">
    <property type="entry name" value="Single-stranded right-handed beta-helix, Pectin lyase-like"/>
    <property type="match status" value="1"/>
</dbReference>
<dbReference type="InterPro" id="IPR045032">
    <property type="entry name" value="PEL"/>
</dbReference>
<evidence type="ECO:0000259" key="4">
    <source>
        <dbReference type="SMART" id="SM00656"/>
    </source>
</evidence>
<proteinExistence type="inferred from homology"/>
<dbReference type="OrthoDB" id="8660908at2"/>
<comment type="subcellular location">
    <subcellularLocation>
        <location evidence="2">Secreted</location>
    </subcellularLocation>
</comment>
<name>M1MV42_9CLOT</name>
<dbReference type="PANTHER" id="PTHR31683">
    <property type="entry name" value="PECTATE LYASE 18-RELATED"/>
    <property type="match status" value="1"/>
</dbReference>
<dbReference type="InterPro" id="IPR012334">
    <property type="entry name" value="Pectin_lyas_fold"/>
</dbReference>
<dbReference type="GO" id="GO:0005576">
    <property type="term" value="C:extracellular region"/>
    <property type="evidence" value="ECO:0007669"/>
    <property type="project" value="UniProtKB-SubCell"/>
</dbReference>
<evidence type="ECO:0000313" key="5">
    <source>
        <dbReference type="EMBL" id="AGF55382.1"/>
    </source>
</evidence>
<evidence type="ECO:0000256" key="1">
    <source>
        <dbReference type="ARBA" id="ARBA00023239"/>
    </source>
</evidence>
<feature type="signal peptide" evidence="3">
    <location>
        <begin position="1"/>
        <end position="43"/>
    </location>
</feature>
<dbReference type="EC" id="4.2.2.22" evidence="5"/>
<keyword evidence="2" id="KW-0964">Secreted</keyword>
<evidence type="ECO:0000256" key="2">
    <source>
        <dbReference type="RuleBase" id="RU361173"/>
    </source>
</evidence>
<comment type="similarity">
    <text evidence="2">Belongs to the polysaccharide lyase 1 family.</text>
</comment>
<dbReference type="KEGG" id="csr:Cspa_c16120"/>
<keyword evidence="1 2" id="KW-0456">Lyase</keyword>
<dbReference type="HOGENOM" id="CLU_011039_0_0_9"/>
<dbReference type="Pfam" id="PF00544">
    <property type="entry name" value="Pectate_lyase_4"/>
    <property type="match status" value="1"/>
</dbReference>
<dbReference type="PANTHER" id="PTHR31683:SF18">
    <property type="entry name" value="PECTATE LYASE 21-RELATED"/>
    <property type="match status" value="1"/>
</dbReference>
<dbReference type="Proteomes" id="UP000011728">
    <property type="component" value="Chromosome"/>
</dbReference>
<dbReference type="PATRIC" id="fig|931276.5.peg.1581"/>
<dbReference type="AlphaFoldDB" id="M1MV42"/>
<keyword evidence="3" id="KW-0732">Signal</keyword>
<feature type="chain" id="PRO_5004015715" evidence="3">
    <location>
        <begin position="44"/>
        <end position="601"/>
    </location>
</feature>
<dbReference type="eggNOG" id="COG3866">
    <property type="taxonomic scope" value="Bacteria"/>
</dbReference>
<accession>M1MV42</accession>
<dbReference type="InterPro" id="IPR011050">
    <property type="entry name" value="Pectin_lyase_fold/virulence"/>
</dbReference>
<organism evidence="5 6">
    <name type="scientific">Clostridium saccharoperbutylacetonicum N1-4(HMT)</name>
    <dbReference type="NCBI Taxonomy" id="931276"/>
    <lineage>
        <taxon>Bacteria</taxon>
        <taxon>Bacillati</taxon>
        <taxon>Bacillota</taxon>
        <taxon>Clostridia</taxon>
        <taxon>Eubacteriales</taxon>
        <taxon>Clostridiaceae</taxon>
        <taxon>Clostridium</taxon>
    </lineage>
</organism>
<keyword evidence="2" id="KW-0624">Polysaccharide degradation</keyword>
<dbReference type="SUPFAM" id="SSF51126">
    <property type="entry name" value="Pectin lyase-like"/>
    <property type="match status" value="1"/>
</dbReference>
<dbReference type="EMBL" id="CP004121">
    <property type="protein sequence ID" value="AGF55382.1"/>
    <property type="molecule type" value="Genomic_DNA"/>
</dbReference>
<protein>
    <submittedName>
        <fullName evidence="5">Pectate trisaccharide-lyase Pel</fullName>
        <ecNumber evidence="5">4.2.2.22</ecNumber>
    </submittedName>
</protein>
<dbReference type="GO" id="GO:0000272">
    <property type="term" value="P:polysaccharide catabolic process"/>
    <property type="evidence" value="ECO:0007669"/>
    <property type="project" value="UniProtKB-KW"/>
</dbReference>
<feature type="domain" description="Pectate lyase" evidence="4">
    <location>
        <begin position="245"/>
        <end position="452"/>
    </location>
</feature>